<comment type="caution">
    <text evidence="2">The sequence shown here is derived from an EMBL/GenBank/DDBJ whole genome shotgun (WGS) entry which is preliminary data.</text>
</comment>
<sequence>MFEWAYSGVNASMPGNGGPECAAFLSPTRRILETCVTLTVAVICIVWGYRNLSVIPEVCSCNQKNGTGKRVLLVVTSLMWGMEIGFKCASRTVIYLFNPCHVTTALQIYLLSAQPSKLVTIIYRLQLNFLNGAVLACAFPWTETRLFPFEKSIYWIQHTMMVIVPYYLLRLGGAYNVEKYSDLSWCSVAYGMNLVYHFVILQSLALPLQVNLNLMLCPMELDPFYGPYYRIIAVAHQALLCPLACKIFCGVFSLFISPERHVCLETAEPCQCELEQCRKCSNQNSIKNKQHHD</sequence>
<evidence type="ECO:0000256" key="1">
    <source>
        <dbReference type="SAM" id="Phobius"/>
    </source>
</evidence>
<feature type="transmembrane region" description="Helical" evidence="1">
    <location>
        <begin position="183"/>
        <end position="208"/>
    </location>
</feature>
<evidence type="ECO:0000313" key="3">
    <source>
        <dbReference type="Proteomes" id="UP001233999"/>
    </source>
</evidence>
<dbReference type="EMBL" id="JASPKZ010005681">
    <property type="protein sequence ID" value="KAJ9588436.1"/>
    <property type="molecule type" value="Genomic_DNA"/>
</dbReference>
<dbReference type="PANTHER" id="PTHR20948:SF2">
    <property type="entry name" value="TRANSMEMBRANE PROTEIN 164"/>
    <property type="match status" value="1"/>
</dbReference>
<feature type="transmembrane region" description="Helical" evidence="1">
    <location>
        <begin position="153"/>
        <end position="171"/>
    </location>
</feature>
<reference evidence="2" key="1">
    <citation type="journal article" date="2023" name="IScience">
        <title>Live-bearing cockroach genome reveals convergent evolutionary mechanisms linked to viviparity in insects and beyond.</title>
        <authorList>
            <person name="Fouks B."/>
            <person name="Harrison M.C."/>
            <person name="Mikhailova A.A."/>
            <person name="Marchal E."/>
            <person name="English S."/>
            <person name="Carruthers M."/>
            <person name="Jennings E.C."/>
            <person name="Chiamaka E.L."/>
            <person name="Frigard R.A."/>
            <person name="Pippel M."/>
            <person name="Attardo G.M."/>
            <person name="Benoit J.B."/>
            <person name="Bornberg-Bauer E."/>
            <person name="Tobe S.S."/>
        </authorList>
    </citation>
    <scope>NUCLEOTIDE SEQUENCE</scope>
    <source>
        <strain evidence="2">Stay&amp;Tobe</strain>
    </source>
</reference>
<evidence type="ECO:0008006" key="4">
    <source>
        <dbReference type="Google" id="ProtNLM"/>
    </source>
</evidence>
<evidence type="ECO:0000313" key="2">
    <source>
        <dbReference type="EMBL" id="KAJ9588436.1"/>
    </source>
</evidence>
<keyword evidence="1" id="KW-0812">Transmembrane</keyword>
<dbReference type="InterPro" id="IPR026508">
    <property type="entry name" value="TMEM164"/>
</dbReference>
<dbReference type="Proteomes" id="UP001233999">
    <property type="component" value="Unassembled WGS sequence"/>
</dbReference>
<dbReference type="AlphaFoldDB" id="A0AAD7ZXY0"/>
<protein>
    <recommendedName>
        <fullName evidence="4">Transmembrane protein 164</fullName>
    </recommendedName>
</protein>
<keyword evidence="3" id="KW-1185">Reference proteome</keyword>
<keyword evidence="1" id="KW-0472">Membrane</keyword>
<dbReference type="PANTHER" id="PTHR20948">
    <property type="entry name" value="TRANSMEMBRANE PROTEIN 164"/>
    <property type="match status" value="1"/>
</dbReference>
<keyword evidence="1" id="KW-1133">Transmembrane helix</keyword>
<dbReference type="Pfam" id="PF14808">
    <property type="entry name" value="TMEM164"/>
    <property type="match status" value="1"/>
</dbReference>
<feature type="transmembrane region" description="Helical" evidence="1">
    <location>
        <begin position="228"/>
        <end position="256"/>
    </location>
</feature>
<gene>
    <name evidence="2" type="ORF">L9F63_018169</name>
</gene>
<proteinExistence type="predicted"/>
<name>A0AAD7ZXY0_DIPPU</name>
<organism evidence="2 3">
    <name type="scientific">Diploptera punctata</name>
    <name type="common">Pacific beetle cockroach</name>
    <dbReference type="NCBI Taxonomy" id="6984"/>
    <lineage>
        <taxon>Eukaryota</taxon>
        <taxon>Metazoa</taxon>
        <taxon>Ecdysozoa</taxon>
        <taxon>Arthropoda</taxon>
        <taxon>Hexapoda</taxon>
        <taxon>Insecta</taxon>
        <taxon>Pterygota</taxon>
        <taxon>Neoptera</taxon>
        <taxon>Polyneoptera</taxon>
        <taxon>Dictyoptera</taxon>
        <taxon>Blattodea</taxon>
        <taxon>Blaberoidea</taxon>
        <taxon>Blaberidae</taxon>
        <taxon>Diplopterinae</taxon>
        <taxon>Diploptera</taxon>
    </lineage>
</organism>
<accession>A0AAD7ZXY0</accession>
<reference evidence="2" key="2">
    <citation type="submission" date="2023-05" db="EMBL/GenBank/DDBJ databases">
        <authorList>
            <person name="Fouks B."/>
        </authorList>
    </citation>
    <scope>NUCLEOTIDE SEQUENCE</scope>
    <source>
        <strain evidence="2">Stay&amp;Tobe</strain>
        <tissue evidence="2">Testes</tissue>
    </source>
</reference>